<evidence type="ECO:0000313" key="1">
    <source>
        <dbReference type="EMBL" id="KRX50479.1"/>
    </source>
</evidence>
<accession>A0A0V0UGJ3</accession>
<dbReference type="OrthoDB" id="10448140at2759"/>
<keyword evidence="2" id="KW-1185">Reference proteome</keyword>
<name>A0A0V0UGJ3_9BILA</name>
<dbReference type="AlphaFoldDB" id="A0A0V0UGJ3"/>
<comment type="caution">
    <text evidence="1">The sequence shown here is derived from an EMBL/GenBank/DDBJ whole genome shotgun (WGS) entry which is preliminary data.</text>
</comment>
<reference evidence="1 2" key="1">
    <citation type="submission" date="2015-01" db="EMBL/GenBank/DDBJ databases">
        <title>Evolution of Trichinella species and genotypes.</title>
        <authorList>
            <person name="Korhonen P.K."/>
            <person name="Edoardo P."/>
            <person name="Giuseppe L.R."/>
            <person name="Gasser R.B."/>
        </authorList>
    </citation>
    <scope>NUCLEOTIDE SEQUENCE [LARGE SCALE GENOMIC DNA]</scope>
    <source>
        <strain evidence="1">ISS417</strain>
    </source>
</reference>
<evidence type="ECO:0000313" key="2">
    <source>
        <dbReference type="Proteomes" id="UP000055048"/>
    </source>
</evidence>
<protein>
    <submittedName>
        <fullName evidence="1">Uncharacterized protein</fullName>
    </submittedName>
</protein>
<gene>
    <name evidence="1" type="ORF">T05_10846</name>
</gene>
<dbReference type="Proteomes" id="UP000055048">
    <property type="component" value="Unassembled WGS sequence"/>
</dbReference>
<sequence length="95" mass="10787">MSSLPEVVQGMGPTSVVFHGSLISRLRMPWNFTTALKRGMQTFLPLAQCQNQSAKERSNRIVVERNRIERAASLYHAQHIDENFRTLATMVSDQV</sequence>
<organism evidence="1 2">
    <name type="scientific">Trichinella murrelli</name>
    <dbReference type="NCBI Taxonomy" id="144512"/>
    <lineage>
        <taxon>Eukaryota</taxon>
        <taxon>Metazoa</taxon>
        <taxon>Ecdysozoa</taxon>
        <taxon>Nematoda</taxon>
        <taxon>Enoplea</taxon>
        <taxon>Dorylaimia</taxon>
        <taxon>Trichinellida</taxon>
        <taxon>Trichinellidae</taxon>
        <taxon>Trichinella</taxon>
    </lineage>
</organism>
<proteinExistence type="predicted"/>
<dbReference type="EMBL" id="JYDJ01000006">
    <property type="protein sequence ID" value="KRX50479.1"/>
    <property type="molecule type" value="Genomic_DNA"/>
</dbReference>